<dbReference type="InParanoid" id="F8PR55"/>
<feature type="transmembrane region" description="Helical" evidence="1">
    <location>
        <begin position="174"/>
        <end position="195"/>
    </location>
</feature>
<sequence>MHLVVLTKFAALDDEFRYWSFVETHPVHVILPLEARREAIDALNWSLTDRLQGSPHHAPPPFSQEECRDLLELLVSSGDPSRESDIQRAVHTRMVARILLRVVRWRQIYFRAHKPLPRDIGPSARSSRSRYSFPRAVVDVVVGIVCLGIPLLFADRARHGQVDIESGSRYAWPLLAIGGLSCLVAALILSASVTLMTLPGLDTISRIAGLVAIVCSTASMIASLMAFIRYKTDVTRPTSTIGGEGFVFITRRSMILSLPLVFLAYSIAGFVTGVVIYSFRGATVTFTSSGIPIVAYRFDEWMRWIIVGVLGTFAGVLIASTVLTRR</sequence>
<feature type="transmembrane region" description="Helical" evidence="1">
    <location>
        <begin position="133"/>
        <end position="153"/>
    </location>
</feature>
<dbReference type="OrthoDB" id="3245306at2759"/>
<dbReference type="AlphaFoldDB" id="F8PR55"/>
<organism evidence="3">
    <name type="scientific">Serpula lacrymans var. lacrymans (strain S7.3)</name>
    <name type="common">Dry rot fungus</name>
    <dbReference type="NCBI Taxonomy" id="936435"/>
    <lineage>
        <taxon>Eukaryota</taxon>
        <taxon>Fungi</taxon>
        <taxon>Dikarya</taxon>
        <taxon>Basidiomycota</taxon>
        <taxon>Agaricomycotina</taxon>
        <taxon>Agaricomycetes</taxon>
        <taxon>Agaricomycetidae</taxon>
        <taxon>Boletales</taxon>
        <taxon>Coniophorineae</taxon>
        <taxon>Serpulaceae</taxon>
        <taxon>Serpula</taxon>
    </lineage>
</organism>
<accession>F8PR55</accession>
<feature type="transmembrane region" description="Helical" evidence="1">
    <location>
        <begin position="207"/>
        <end position="228"/>
    </location>
</feature>
<keyword evidence="3" id="KW-1185">Reference proteome</keyword>
<keyword evidence="1" id="KW-1133">Transmembrane helix</keyword>
<protein>
    <submittedName>
        <fullName evidence="2">Uncharacterized protein</fullName>
    </submittedName>
</protein>
<dbReference type="Proteomes" id="UP000008063">
    <property type="component" value="Unassembled WGS sequence"/>
</dbReference>
<gene>
    <name evidence="2" type="ORF">SERLA73DRAFT_104765</name>
</gene>
<dbReference type="EMBL" id="GL945477">
    <property type="protein sequence ID" value="EGO02346.1"/>
    <property type="molecule type" value="Genomic_DNA"/>
</dbReference>
<evidence type="ECO:0000256" key="1">
    <source>
        <dbReference type="SAM" id="Phobius"/>
    </source>
</evidence>
<keyword evidence="1" id="KW-0472">Membrane</keyword>
<keyword evidence="1" id="KW-0812">Transmembrane</keyword>
<evidence type="ECO:0000313" key="3">
    <source>
        <dbReference type="Proteomes" id="UP000008063"/>
    </source>
</evidence>
<name>F8PR55_SERL3</name>
<dbReference type="HOGENOM" id="CLU_064131_0_0_1"/>
<proteinExistence type="predicted"/>
<feature type="transmembrane region" description="Helical" evidence="1">
    <location>
        <begin position="260"/>
        <end position="281"/>
    </location>
</feature>
<dbReference type="OMA" id="ECHPAHA"/>
<feature type="transmembrane region" description="Helical" evidence="1">
    <location>
        <begin position="301"/>
        <end position="323"/>
    </location>
</feature>
<evidence type="ECO:0000313" key="2">
    <source>
        <dbReference type="EMBL" id="EGO02346.1"/>
    </source>
</evidence>
<reference evidence="3" key="1">
    <citation type="journal article" date="2011" name="Science">
        <title>The plant cell wall-decomposing machinery underlies the functional diversity of forest fungi.</title>
        <authorList>
            <person name="Eastwood D.C."/>
            <person name="Floudas D."/>
            <person name="Binder M."/>
            <person name="Majcherczyk A."/>
            <person name="Schneider P."/>
            <person name="Aerts A."/>
            <person name="Asiegbu F.O."/>
            <person name="Baker S.E."/>
            <person name="Barry K."/>
            <person name="Bendiksby M."/>
            <person name="Blumentritt M."/>
            <person name="Coutinho P.M."/>
            <person name="Cullen D."/>
            <person name="de Vries R.P."/>
            <person name="Gathman A."/>
            <person name="Goodell B."/>
            <person name="Henrissat B."/>
            <person name="Ihrmark K."/>
            <person name="Kauserud H."/>
            <person name="Kohler A."/>
            <person name="LaButti K."/>
            <person name="Lapidus A."/>
            <person name="Lavin J.L."/>
            <person name="Lee Y.-H."/>
            <person name="Lindquist E."/>
            <person name="Lilly W."/>
            <person name="Lucas S."/>
            <person name="Morin E."/>
            <person name="Murat C."/>
            <person name="Oguiza J.A."/>
            <person name="Park J."/>
            <person name="Pisabarro A.G."/>
            <person name="Riley R."/>
            <person name="Rosling A."/>
            <person name="Salamov A."/>
            <person name="Schmidt O."/>
            <person name="Schmutz J."/>
            <person name="Skrede I."/>
            <person name="Stenlid J."/>
            <person name="Wiebenga A."/>
            <person name="Xie X."/>
            <person name="Kuees U."/>
            <person name="Hibbett D.S."/>
            <person name="Hoffmeister D."/>
            <person name="Hoegberg N."/>
            <person name="Martin F."/>
            <person name="Grigoriev I.V."/>
            <person name="Watkinson S.C."/>
        </authorList>
    </citation>
    <scope>NUCLEOTIDE SEQUENCE [LARGE SCALE GENOMIC DNA]</scope>
    <source>
        <strain evidence="3">strain S7.3</strain>
    </source>
</reference>
<dbReference type="STRING" id="936435.F8PR55"/>